<protein>
    <submittedName>
        <fullName evidence="1">Uncharacterized protein</fullName>
    </submittedName>
</protein>
<dbReference type="Proteomes" id="UP001500518">
    <property type="component" value="Unassembled WGS sequence"/>
</dbReference>
<reference evidence="2" key="1">
    <citation type="journal article" date="2019" name="Int. J. Syst. Evol. Microbiol.">
        <title>The Global Catalogue of Microorganisms (GCM) 10K type strain sequencing project: providing services to taxonomists for standard genome sequencing and annotation.</title>
        <authorList>
            <consortium name="The Broad Institute Genomics Platform"/>
            <consortium name="The Broad Institute Genome Sequencing Center for Infectious Disease"/>
            <person name="Wu L."/>
            <person name="Ma J."/>
        </authorList>
    </citation>
    <scope>NUCLEOTIDE SEQUENCE [LARGE SCALE GENOMIC DNA]</scope>
    <source>
        <strain evidence="2">JCM 18014</strain>
    </source>
</reference>
<organism evidence="1 2">
    <name type="scientific">Erythrobacter westpacificensis</name>
    <dbReference type="NCBI Taxonomy" id="1055231"/>
    <lineage>
        <taxon>Bacteria</taxon>
        <taxon>Pseudomonadati</taxon>
        <taxon>Pseudomonadota</taxon>
        <taxon>Alphaproteobacteria</taxon>
        <taxon>Sphingomonadales</taxon>
        <taxon>Erythrobacteraceae</taxon>
        <taxon>Erythrobacter/Porphyrobacter group</taxon>
        <taxon>Erythrobacter</taxon>
    </lineage>
</organism>
<name>A0ABP9KH10_9SPHN</name>
<keyword evidence="2" id="KW-1185">Reference proteome</keyword>
<evidence type="ECO:0000313" key="1">
    <source>
        <dbReference type="EMBL" id="GAA5056433.1"/>
    </source>
</evidence>
<gene>
    <name evidence="1" type="ORF">GCM10023208_21160</name>
</gene>
<accession>A0ABP9KH10</accession>
<comment type="caution">
    <text evidence="1">The sequence shown here is derived from an EMBL/GenBank/DDBJ whole genome shotgun (WGS) entry which is preliminary data.</text>
</comment>
<dbReference type="EMBL" id="BAABHV010000011">
    <property type="protein sequence ID" value="GAA5056433.1"/>
    <property type="molecule type" value="Genomic_DNA"/>
</dbReference>
<evidence type="ECO:0000313" key="2">
    <source>
        <dbReference type="Proteomes" id="UP001500518"/>
    </source>
</evidence>
<proteinExistence type="predicted"/>
<sequence length="73" mass="8101">MRDPPAGRQCPYLAGIRRSLGIKLEAVELMHEWELCDFAGHGDALLVKRGNLVLDEEGQRLAQGHFRAGGFVQ</sequence>